<dbReference type="Proteomes" id="UP001479436">
    <property type="component" value="Unassembled WGS sequence"/>
</dbReference>
<evidence type="ECO:0000313" key="2">
    <source>
        <dbReference type="Proteomes" id="UP001479436"/>
    </source>
</evidence>
<accession>A0ABR2VJ19</accession>
<protein>
    <submittedName>
        <fullName evidence="1">Uncharacterized protein</fullName>
    </submittedName>
</protein>
<feature type="non-terminal residue" evidence="1">
    <location>
        <position position="1"/>
    </location>
</feature>
<name>A0ABR2VJ19_9FUNG</name>
<proteinExistence type="predicted"/>
<reference evidence="1 2" key="1">
    <citation type="submission" date="2023-04" db="EMBL/GenBank/DDBJ databases">
        <title>Genome of Basidiobolus ranarum AG-B5.</title>
        <authorList>
            <person name="Stajich J.E."/>
            <person name="Carter-House D."/>
            <person name="Gryganskyi A."/>
        </authorList>
    </citation>
    <scope>NUCLEOTIDE SEQUENCE [LARGE SCALE GENOMIC DNA]</scope>
    <source>
        <strain evidence="1 2">AG-B5</strain>
    </source>
</reference>
<organism evidence="1 2">
    <name type="scientific">Basidiobolus ranarum</name>
    <dbReference type="NCBI Taxonomy" id="34480"/>
    <lineage>
        <taxon>Eukaryota</taxon>
        <taxon>Fungi</taxon>
        <taxon>Fungi incertae sedis</taxon>
        <taxon>Zoopagomycota</taxon>
        <taxon>Entomophthoromycotina</taxon>
        <taxon>Basidiobolomycetes</taxon>
        <taxon>Basidiobolales</taxon>
        <taxon>Basidiobolaceae</taxon>
        <taxon>Basidiobolus</taxon>
    </lineage>
</organism>
<gene>
    <name evidence="1" type="ORF">K7432_018389</name>
</gene>
<keyword evidence="2" id="KW-1185">Reference proteome</keyword>
<evidence type="ECO:0000313" key="1">
    <source>
        <dbReference type="EMBL" id="KAK9659853.1"/>
    </source>
</evidence>
<dbReference type="EMBL" id="JASJQH010012739">
    <property type="protein sequence ID" value="KAK9659853.1"/>
    <property type="molecule type" value="Genomic_DNA"/>
</dbReference>
<sequence>QLLPKDLESVRKDNTNVLVIAHPNSNGVSSVNGPQVAVLQEQYVKVSREIILLVIGLTVVIPKNNRAQLFLKGC</sequence>
<comment type="caution">
    <text evidence="1">The sequence shown here is derived from an EMBL/GenBank/DDBJ whole genome shotgun (WGS) entry which is preliminary data.</text>
</comment>